<keyword evidence="3 4" id="KW-0067">ATP-binding</keyword>
<dbReference type="AlphaFoldDB" id="A0AAR5P1Y7"/>
<dbReference type="Gene3D" id="3.30.420.40">
    <property type="match status" value="2"/>
</dbReference>
<reference evidence="6" key="1">
    <citation type="journal article" date="2013" name="Genome Biol.">
        <title>Draft genome of the mountain pine beetle, Dendroctonus ponderosae Hopkins, a major forest pest.</title>
        <authorList>
            <person name="Keeling C.I."/>
            <person name="Yuen M.M."/>
            <person name="Liao N.Y."/>
            <person name="Docking T.R."/>
            <person name="Chan S.K."/>
            <person name="Taylor G.A."/>
            <person name="Palmquist D.L."/>
            <person name="Jackman S.D."/>
            <person name="Nguyen A."/>
            <person name="Li M."/>
            <person name="Henderson H."/>
            <person name="Janes J.K."/>
            <person name="Zhao Y."/>
            <person name="Pandoh P."/>
            <person name="Moore R."/>
            <person name="Sperling F.A."/>
            <person name="Huber D.P."/>
            <person name="Birol I."/>
            <person name="Jones S.J."/>
            <person name="Bohlmann J."/>
        </authorList>
    </citation>
    <scope>NUCLEOTIDE SEQUENCE</scope>
</reference>
<protein>
    <submittedName>
        <fullName evidence="5">Uncharacterized protein</fullName>
    </submittedName>
</protein>
<dbReference type="Gene3D" id="2.60.34.10">
    <property type="entry name" value="Substrate Binding Domain Of DNAk, Chain A, domain 1"/>
    <property type="match status" value="1"/>
</dbReference>
<accession>A0AAR5P1Y7</accession>
<dbReference type="InterPro" id="IPR013126">
    <property type="entry name" value="Hsp_70_fam"/>
</dbReference>
<keyword evidence="6" id="KW-1185">Reference proteome</keyword>
<dbReference type="InterPro" id="IPR043129">
    <property type="entry name" value="ATPase_NBD"/>
</dbReference>
<dbReference type="InterPro" id="IPR029047">
    <property type="entry name" value="HSP70_peptide-bd_sf"/>
</dbReference>
<evidence type="ECO:0000256" key="1">
    <source>
        <dbReference type="ARBA" id="ARBA00007381"/>
    </source>
</evidence>
<evidence type="ECO:0000313" key="5">
    <source>
        <dbReference type="EnsemblMetazoa" id="XP_019755095.1"/>
    </source>
</evidence>
<dbReference type="EnsemblMetazoa" id="XM_019899536.1">
    <property type="protein sequence ID" value="XP_019755095.1"/>
    <property type="gene ID" value="LOC109534002"/>
</dbReference>
<reference evidence="5" key="2">
    <citation type="submission" date="2024-08" db="UniProtKB">
        <authorList>
            <consortium name="EnsemblMetazoa"/>
        </authorList>
    </citation>
    <scope>IDENTIFICATION</scope>
</reference>
<dbReference type="GO" id="GO:0005524">
    <property type="term" value="F:ATP binding"/>
    <property type="evidence" value="ECO:0007669"/>
    <property type="project" value="UniProtKB-KW"/>
</dbReference>
<dbReference type="PRINTS" id="PR00301">
    <property type="entry name" value="HEATSHOCK70"/>
</dbReference>
<dbReference type="SUPFAM" id="SSF100920">
    <property type="entry name" value="Heat shock protein 70kD (HSP70), peptide-binding domain"/>
    <property type="match status" value="1"/>
</dbReference>
<organism evidence="5 6">
    <name type="scientific">Dendroctonus ponderosae</name>
    <name type="common">Mountain pine beetle</name>
    <dbReference type="NCBI Taxonomy" id="77166"/>
    <lineage>
        <taxon>Eukaryota</taxon>
        <taxon>Metazoa</taxon>
        <taxon>Ecdysozoa</taxon>
        <taxon>Arthropoda</taxon>
        <taxon>Hexapoda</taxon>
        <taxon>Insecta</taxon>
        <taxon>Pterygota</taxon>
        <taxon>Neoptera</taxon>
        <taxon>Endopterygota</taxon>
        <taxon>Coleoptera</taxon>
        <taxon>Polyphaga</taxon>
        <taxon>Cucujiformia</taxon>
        <taxon>Curculionidae</taxon>
        <taxon>Scolytinae</taxon>
        <taxon>Dendroctonus</taxon>
    </lineage>
</organism>
<dbReference type="PROSITE" id="PS00297">
    <property type="entry name" value="HSP70_1"/>
    <property type="match status" value="1"/>
</dbReference>
<dbReference type="Gene3D" id="3.30.30.30">
    <property type="match status" value="1"/>
</dbReference>
<evidence type="ECO:0000256" key="3">
    <source>
        <dbReference type="ARBA" id="ARBA00022840"/>
    </source>
</evidence>
<evidence type="ECO:0000256" key="4">
    <source>
        <dbReference type="RuleBase" id="RU003322"/>
    </source>
</evidence>
<comment type="similarity">
    <text evidence="1 4">Belongs to the heat shock protein 70 family.</text>
</comment>
<name>A0AAR5P1Y7_DENPD</name>
<evidence type="ECO:0000313" key="6">
    <source>
        <dbReference type="Proteomes" id="UP000019118"/>
    </source>
</evidence>
<dbReference type="SUPFAM" id="SSF53067">
    <property type="entry name" value="Actin-like ATPase domain"/>
    <property type="match status" value="2"/>
</dbReference>
<dbReference type="InterPro" id="IPR018181">
    <property type="entry name" value="Heat_shock_70_CS"/>
</dbReference>
<keyword evidence="2 4" id="KW-0547">Nucleotide-binding</keyword>
<dbReference type="PANTHER" id="PTHR19375">
    <property type="entry name" value="HEAT SHOCK PROTEIN 70KDA"/>
    <property type="match status" value="1"/>
</dbReference>
<dbReference type="Pfam" id="PF00012">
    <property type="entry name" value="HSP70"/>
    <property type="match status" value="1"/>
</dbReference>
<dbReference type="Proteomes" id="UP000019118">
    <property type="component" value="Unassembled WGS sequence"/>
</dbReference>
<dbReference type="Gene3D" id="3.90.640.10">
    <property type="entry name" value="Actin, Chain A, domain 4"/>
    <property type="match status" value="1"/>
</dbReference>
<evidence type="ECO:0000256" key="2">
    <source>
        <dbReference type="ARBA" id="ARBA00022741"/>
    </source>
</evidence>
<dbReference type="GO" id="GO:0140662">
    <property type="term" value="F:ATP-dependent protein folding chaperone"/>
    <property type="evidence" value="ECO:0007669"/>
    <property type="project" value="InterPro"/>
</dbReference>
<sequence>MVNGFKMAQTQAIGIDLGTSSCVIAVYRNGSYEVIPNKNGESSTPSVVFYDPVSFAALVGTVAVHCDTKNSDNRLFDIKRIIGRTYEDVYVQQLINSPEYPYKIVRGDNGAAEIELEHNGESVRITLIRVVSDILKYLKDSATEYLKSDVTEAVISVPASFSNAQRKATLTAAEAAGLKVLRLISEPLATAVYYAEDKYSTAASPQSYNVLVFDFGAGTFDVSIIEISGTSFCVKCVEGDCFLGGRDFDRILVNAAKSGFTTHFTRPDKIVREIDEACVHLKHALSQNQFHSIHVNIITEDPDSSIIRMDREKFEELTEHLFARAEKLMQKCLDEAHMTKDDIRDVILVGGTTRIPKIRNMLTSFFGKSKIRTALNLEAAVAFGASIQAGVVKKCAIKFATYQLTEVSPFSLGLGAVGDLTETFIVKNSPFPVRSPGNLIQTILTKEKSCRLRIFEGQRTDCRFNNLLAEFKVSELPGATAQDVVAFQVVFSINNNGILEIEAHAMPTEQHYKLNVSIGEFQLCSFEVSHAIKSEGEIRALDRAFEMCIRLRDRLRNICIEIFQDIMELQSKKESTVDSTCIQDVCDTIELIFENNNSNNCNVQLERFVTACDVFHRLVAQYIENALDENPDIQLH</sequence>
<proteinExistence type="inferred from homology"/>